<dbReference type="InterPro" id="IPR052892">
    <property type="entry name" value="NA-targeting_endonuclease"/>
</dbReference>
<name>W4LEE7_ENTF1</name>
<keyword evidence="2" id="KW-0378">Hydrolase</keyword>
<dbReference type="Gene3D" id="1.10.30.50">
    <property type="match status" value="1"/>
</dbReference>
<keyword evidence="3" id="KW-1185">Reference proteome</keyword>
<organism evidence="2 3">
    <name type="scientific">Entotheonella factor</name>
    <dbReference type="NCBI Taxonomy" id="1429438"/>
    <lineage>
        <taxon>Bacteria</taxon>
        <taxon>Pseudomonadati</taxon>
        <taxon>Nitrospinota/Tectimicrobiota group</taxon>
        <taxon>Candidatus Tectimicrobiota</taxon>
        <taxon>Candidatus Entotheonellia</taxon>
        <taxon>Candidatus Entotheonellales</taxon>
        <taxon>Candidatus Entotheonellaceae</taxon>
        <taxon>Candidatus Entotheonella</taxon>
    </lineage>
</organism>
<reference evidence="2 3" key="1">
    <citation type="journal article" date="2014" name="Nature">
        <title>An environmental bacterial taxon with a large and distinct metabolic repertoire.</title>
        <authorList>
            <person name="Wilson M.C."/>
            <person name="Mori T."/>
            <person name="Ruckert C."/>
            <person name="Uria A.R."/>
            <person name="Helf M.J."/>
            <person name="Takada K."/>
            <person name="Gernert C."/>
            <person name="Steffens U.A."/>
            <person name="Heycke N."/>
            <person name="Schmitt S."/>
            <person name="Rinke C."/>
            <person name="Helfrich E.J."/>
            <person name="Brachmann A.O."/>
            <person name="Gurgui C."/>
            <person name="Wakimoto T."/>
            <person name="Kracht M."/>
            <person name="Crusemann M."/>
            <person name="Hentschel U."/>
            <person name="Abe I."/>
            <person name="Matsunaga S."/>
            <person name="Kalinowski J."/>
            <person name="Takeyama H."/>
            <person name="Piel J."/>
        </authorList>
    </citation>
    <scope>NUCLEOTIDE SEQUENCE [LARGE SCALE GENOMIC DNA]</scope>
    <source>
        <strain evidence="3">TSY1</strain>
    </source>
</reference>
<gene>
    <name evidence="2" type="ORF">ETSY1_27255</name>
</gene>
<dbReference type="HOGENOM" id="CLU_104142_1_0_7"/>
<dbReference type="PANTHER" id="PTHR33877">
    <property type="entry name" value="SLL1193 PROTEIN"/>
    <property type="match status" value="1"/>
</dbReference>
<evidence type="ECO:0000313" key="3">
    <source>
        <dbReference type="Proteomes" id="UP000019141"/>
    </source>
</evidence>
<dbReference type="InterPro" id="IPR002711">
    <property type="entry name" value="HNH"/>
</dbReference>
<keyword evidence="2" id="KW-0255">Endonuclease</keyword>
<accession>W4LEE7</accession>
<dbReference type="Proteomes" id="UP000019141">
    <property type="component" value="Unassembled WGS sequence"/>
</dbReference>
<comment type="caution">
    <text evidence="2">The sequence shown here is derived from an EMBL/GenBank/DDBJ whole genome shotgun (WGS) entry which is preliminary data.</text>
</comment>
<proteinExistence type="predicted"/>
<dbReference type="GO" id="GO:0004519">
    <property type="term" value="F:endonuclease activity"/>
    <property type="evidence" value="ECO:0007669"/>
    <property type="project" value="UniProtKB-KW"/>
</dbReference>
<dbReference type="EMBL" id="AZHW01000810">
    <property type="protein sequence ID" value="ETW96274.1"/>
    <property type="molecule type" value="Genomic_DNA"/>
</dbReference>
<dbReference type="InterPro" id="IPR003615">
    <property type="entry name" value="HNH_nuc"/>
</dbReference>
<dbReference type="AlphaFoldDB" id="W4LEE7"/>
<sequence>MRQQLVETDDHRCAYCQTTQANTGQPMVVDHIVPETQGGRTEFDNLCFACRRCNEFKGATTRTHDPLTDELTPLYHPRQHSWADHFSWDGSGIQLLGLTAIGRSTIVALNINNEVAVAARRRWVSVGWHPPEL</sequence>
<protein>
    <submittedName>
        <fullName evidence="2">HNH endonuclease</fullName>
    </submittedName>
</protein>
<evidence type="ECO:0000259" key="1">
    <source>
        <dbReference type="SMART" id="SM00507"/>
    </source>
</evidence>
<evidence type="ECO:0000313" key="2">
    <source>
        <dbReference type="EMBL" id="ETW96274.1"/>
    </source>
</evidence>
<dbReference type="PANTHER" id="PTHR33877:SF1">
    <property type="entry name" value="TYPE IV METHYL-DIRECTED RESTRICTION ENZYME ECOKMCRA"/>
    <property type="match status" value="1"/>
</dbReference>
<dbReference type="Pfam" id="PF01844">
    <property type="entry name" value="HNH"/>
    <property type="match status" value="1"/>
</dbReference>
<feature type="domain" description="HNH nuclease" evidence="1">
    <location>
        <begin position="1"/>
        <end position="55"/>
    </location>
</feature>
<dbReference type="SMART" id="SM00507">
    <property type="entry name" value="HNHc"/>
    <property type="match status" value="1"/>
</dbReference>
<dbReference type="CDD" id="cd00085">
    <property type="entry name" value="HNHc"/>
    <property type="match status" value="1"/>
</dbReference>
<keyword evidence="2" id="KW-0540">Nuclease</keyword>